<feature type="binding site" evidence="8">
    <location>
        <position position="85"/>
    </location>
    <ligand>
        <name>Zn(2+)</name>
        <dbReference type="ChEBI" id="CHEBI:29105"/>
    </ligand>
</feature>
<evidence type="ECO:0000256" key="1">
    <source>
        <dbReference type="ARBA" id="ARBA00022490"/>
    </source>
</evidence>
<dbReference type="PANTHER" id="PTHR14742">
    <property type="entry name" value="RIBONUCLEASE P SUBUNIT P21"/>
    <property type="match status" value="1"/>
</dbReference>
<evidence type="ECO:0000256" key="4">
    <source>
        <dbReference type="ARBA" id="ARBA00022723"/>
    </source>
</evidence>
<dbReference type="Pfam" id="PF04032">
    <property type="entry name" value="Rpr2"/>
    <property type="match status" value="1"/>
</dbReference>
<comment type="subcellular location">
    <subcellularLocation>
        <location evidence="8">Cytoplasm</location>
    </subcellularLocation>
</comment>
<dbReference type="Proteomes" id="UP000029084">
    <property type="component" value="Chromosome"/>
</dbReference>
<dbReference type="PANTHER" id="PTHR14742:SF0">
    <property type="entry name" value="RIBONUCLEASE P PROTEIN SUBUNIT P21"/>
    <property type="match status" value="1"/>
</dbReference>
<accession>A0A088E4K7</accession>
<feature type="compositionally biased region" description="Basic residues" evidence="9">
    <location>
        <begin position="103"/>
        <end position="116"/>
    </location>
</feature>
<keyword evidence="7 8" id="KW-0862">Zinc</keyword>
<dbReference type="EMBL" id="CP008822">
    <property type="protein sequence ID" value="AIM26908.1"/>
    <property type="molecule type" value="Genomic_DNA"/>
</dbReference>
<feature type="binding site" evidence="8">
    <location>
        <position position="59"/>
    </location>
    <ligand>
        <name>Zn(2+)</name>
        <dbReference type="ChEBI" id="CHEBI:29105"/>
    </ligand>
</feature>
<sequence>MKRGAVLERAMKLIDMAVSEAFEGNLDLSREYVKLAVQYTSKARVKLPLKFKRKYCRKCLTPLIPGVTERRRVRSKILIRTCLVCGWIRRYDTRNKEKLEGRNRRRGRNKDRKKGTHGGSQGGNKETP</sequence>
<dbReference type="EC" id="3.1.26.5" evidence="8"/>
<dbReference type="OMA" id="GYCRRCH"/>
<comment type="function">
    <text evidence="8">Part of ribonuclease P, a protein complex that generates mature tRNA molecules by cleaving their 5'-ends.</text>
</comment>
<comment type="similarity">
    <text evidence="8">Belongs to the eukaryotic/archaeal RNase P protein component 4 family.</text>
</comment>
<organism evidence="10 11">
    <name type="scientific">Metallosphaera sedula</name>
    <dbReference type="NCBI Taxonomy" id="43687"/>
    <lineage>
        <taxon>Archaea</taxon>
        <taxon>Thermoproteota</taxon>
        <taxon>Thermoprotei</taxon>
        <taxon>Sulfolobales</taxon>
        <taxon>Sulfolobaceae</taxon>
        <taxon>Metallosphaera</taxon>
    </lineage>
</organism>
<keyword evidence="2 8" id="KW-0819">tRNA processing</keyword>
<dbReference type="HAMAP" id="MF_00757">
    <property type="entry name" value="RNase_P_4"/>
    <property type="match status" value="1"/>
</dbReference>
<evidence type="ECO:0000313" key="11">
    <source>
        <dbReference type="Proteomes" id="UP000029084"/>
    </source>
</evidence>
<feature type="binding site" evidence="8">
    <location>
        <position position="56"/>
    </location>
    <ligand>
        <name>Zn(2+)</name>
        <dbReference type="ChEBI" id="CHEBI:29105"/>
    </ligand>
</feature>
<keyword evidence="1 8" id="KW-0963">Cytoplasm</keyword>
<protein>
    <recommendedName>
        <fullName evidence="8">Ribonuclease P protein component 4</fullName>
        <shortName evidence="8">RNase P component 4</shortName>
        <ecNumber evidence="8">3.1.26.5</ecNumber>
    </recommendedName>
    <alternativeName>
        <fullName evidence="8">Rpp21</fullName>
    </alternativeName>
</protein>
<evidence type="ECO:0000256" key="8">
    <source>
        <dbReference type="HAMAP-Rule" id="MF_00757"/>
    </source>
</evidence>
<dbReference type="GO" id="GO:0030677">
    <property type="term" value="C:ribonuclease P complex"/>
    <property type="evidence" value="ECO:0007669"/>
    <property type="project" value="UniProtKB-UniRule"/>
</dbReference>
<dbReference type="GO" id="GO:0005737">
    <property type="term" value="C:cytoplasm"/>
    <property type="evidence" value="ECO:0007669"/>
    <property type="project" value="UniProtKB-SubCell"/>
</dbReference>
<comment type="subunit">
    <text evidence="8">Consists of a catalytic RNA component and at least 4-5 protein subunits.</text>
</comment>
<feature type="binding site" evidence="8">
    <location>
        <position position="82"/>
    </location>
    <ligand>
        <name>Zn(2+)</name>
        <dbReference type="ChEBI" id="CHEBI:29105"/>
    </ligand>
</feature>
<evidence type="ECO:0000256" key="2">
    <source>
        <dbReference type="ARBA" id="ARBA00022694"/>
    </source>
</evidence>
<keyword evidence="3 8" id="KW-0540">Nuclease</keyword>
<evidence type="ECO:0000256" key="5">
    <source>
        <dbReference type="ARBA" id="ARBA00022759"/>
    </source>
</evidence>
<gene>
    <name evidence="8" type="primary">rnp4</name>
    <name evidence="10" type="ORF">HA72_0746</name>
</gene>
<dbReference type="InterPro" id="IPR016432">
    <property type="entry name" value="RNP4"/>
</dbReference>
<evidence type="ECO:0000256" key="6">
    <source>
        <dbReference type="ARBA" id="ARBA00022801"/>
    </source>
</evidence>
<comment type="cofactor">
    <cofactor evidence="8">
        <name>Zn(2+)</name>
        <dbReference type="ChEBI" id="CHEBI:29105"/>
    </cofactor>
    <text evidence="8">Binds 1 zinc ion per subunit.</text>
</comment>
<dbReference type="GO" id="GO:0001682">
    <property type="term" value="P:tRNA 5'-leader removal"/>
    <property type="evidence" value="ECO:0007669"/>
    <property type="project" value="UniProtKB-UniRule"/>
</dbReference>
<name>A0A088E4K7_9CREN</name>
<keyword evidence="4 8" id="KW-0479">Metal-binding</keyword>
<evidence type="ECO:0000256" key="9">
    <source>
        <dbReference type="SAM" id="MobiDB-lite"/>
    </source>
</evidence>
<evidence type="ECO:0000256" key="7">
    <source>
        <dbReference type="ARBA" id="ARBA00022833"/>
    </source>
</evidence>
<feature type="region of interest" description="Disordered" evidence="9">
    <location>
        <begin position="96"/>
        <end position="128"/>
    </location>
</feature>
<dbReference type="Gene3D" id="6.20.50.20">
    <property type="match status" value="1"/>
</dbReference>
<dbReference type="Gene3D" id="1.20.5.420">
    <property type="entry name" value="Immunoglobulin FC, subunit C"/>
    <property type="match status" value="1"/>
</dbReference>
<evidence type="ECO:0000313" key="10">
    <source>
        <dbReference type="EMBL" id="AIM26908.1"/>
    </source>
</evidence>
<reference evidence="10 11" key="1">
    <citation type="journal article" date="2014" name="J. Bacteriol.">
        <title>Role of an Archaeal PitA Transporter in the Copper and Arsenic Resistance of Metallosphaera sedula, an Extreme Thermoacidophile.</title>
        <authorList>
            <person name="McCarthy S."/>
            <person name="Ai C."/>
            <person name="Wheaton G."/>
            <person name="Tevatia R."/>
            <person name="Eckrich V."/>
            <person name="Kelly R."/>
            <person name="Blum P."/>
        </authorList>
    </citation>
    <scope>NUCLEOTIDE SEQUENCE [LARGE SCALE GENOMIC DNA]</scope>
    <source>
        <strain evidence="10 11">CuR1</strain>
    </source>
</reference>
<proteinExistence type="inferred from homology"/>
<dbReference type="GO" id="GO:0008270">
    <property type="term" value="F:zinc ion binding"/>
    <property type="evidence" value="ECO:0007669"/>
    <property type="project" value="UniProtKB-UniRule"/>
</dbReference>
<keyword evidence="5 8" id="KW-0255">Endonuclease</keyword>
<dbReference type="GO" id="GO:0004526">
    <property type="term" value="F:ribonuclease P activity"/>
    <property type="evidence" value="ECO:0007669"/>
    <property type="project" value="UniProtKB-UniRule"/>
</dbReference>
<evidence type="ECO:0000256" key="3">
    <source>
        <dbReference type="ARBA" id="ARBA00022722"/>
    </source>
</evidence>
<dbReference type="AlphaFoldDB" id="A0A088E4K7"/>
<comment type="catalytic activity">
    <reaction evidence="8">
        <text>Endonucleolytic cleavage of RNA, removing 5'-extranucleotides from tRNA precursor.</text>
        <dbReference type="EC" id="3.1.26.5"/>
    </reaction>
</comment>
<dbReference type="InterPro" id="IPR007175">
    <property type="entry name" value="Rpr2/Snm1/Rpp21"/>
</dbReference>
<keyword evidence="6 8" id="KW-0378">Hydrolase</keyword>